<dbReference type="Proteomes" id="UP001189429">
    <property type="component" value="Unassembled WGS sequence"/>
</dbReference>
<protein>
    <submittedName>
        <fullName evidence="2">Uncharacterized protein</fullName>
    </submittedName>
</protein>
<keyword evidence="1" id="KW-0812">Transmembrane</keyword>
<evidence type="ECO:0000256" key="1">
    <source>
        <dbReference type="SAM" id="Phobius"/>
    </source>
</evidence>
<dbReference type="EMBL" id="CAUYUJ010021965">
    <property type="protein sequence ID" value="CAK0908150.1"/>
    <property type="molecule type" value="Genomic_DNA"/>
</dbReference>
<evidence type="ECO:0000313" key="3">
    <source>
        <dbReference type="Proteomes" id="UP001189429"/>
    </source>
</evidence>
<feature type="non-terminal residue" evidence="2">
    <location>
        <position position="68"/>
    </location>
</feature>
<name>A0ABN9YB72_9DINO</name>
<keyword evidence="1" id="KW-0472">Membrane</keyword>
<keyword evidence="3" id="KW-1185">Reference proteome</keyword>
<keyword evidence="1" id="KW-1133">Transmembrane helix</keyword>
<reference evidence="2" key="1">
    <citation type="submission" date="2023-10" db="EMBL/GenBank/DDBJ databases">
        <authorList>
            <person name="Chen Y."/>
            <person name="Shah S."/>
            <person name="Dougan E. K."/>
            <person name="Thang M."/>
            <person name="Chan C."/>
        </authorList>
    </citation>
    <scope>NUCLEOTIDE SEQUENCE [LARGE SCALE GENOMIC DNA]</scope>
</reference>
<gene>
    <name evidence="2" type="ORF">PCOR1329_LOCUS82909</name>
</gene>
<sequence>GRFVPSVVTYACRLNLYSTFQDLVRLGLEALFFVLLLLYLAEEVIAVNRALKGGRLKQHMLSLWHIME</sequence>
<feature type="transmembrane region" description="Helical" evidence="1">
    <location>
        <begin position="30"/>
        <end position="51"/>
    </location>
</feature>
<organism evidence="2 3">
    <name type="scientific">Prorocentrum cordatum</name>
    <dbReference type="NCBI Taxonomy" id="2364126"/>
    <lineage>
        <taxon>Eukaryota</taxon>
        <taxon>Sar</taxon>
        <taxon>Alveolata</taxon>
        <taxon>Dinophyceae</taxon>
        <taxon>Prorocentrales</taxon>
        <taxon>Prorocentraceae</taxon>
        <taxon>Prorocentrum</taxon>
    </lineage>
</organism>
<evidence type="ECO:0000313" key="2">
    <source>
        <dbReference type="EMBL" id="CAK0908150.1"/>
    </source>
</evidence>
<comment type="caution">
    <text evidence="2">The sequence shown here is derived from an EMBL/GenBank/DDBJ whole genome shotgun (WGS) entry which is preliminary data.</text>
</comment>
<accession>A0ABN9YB72</accession>
<feature type="non-terminal residue" evidence="2">
    <location>
        <position position="1"/>
    </location>
</feature>
<proteinExistence type="predicted"/>